<dbReference type="Pfam" id="PF02205">
    <property type="entry name" value="WH2"/>
    <property type="match status" value="1"/>
</dbReference>
<feature type="compositionally biased region" description="Gly residues" evidence="2">
    <location>
        <begin position="614"/>
        <end position="624"/>
    </location>
</feature>
<dbReference type="InterPro" id="IPR003124">
    <property type="entry name" value="WH2_dom"/>
</dbReference>
<dbReference type="EMBL" id="PUHW01000347">
    <property type="protein sequence ID" value="KAG0686933.1"/>
    <property type="molecule type" value="Genomic_DNA"/>
</dbReference>
<feature type="compositionally biased region" description="Low complexity" evidence="2">
    <location>
        <begin position="286"/>
        <end position="299"/>
    </location>
</feature>
<dbReference type="SUPFAM" id="SSF50729">
    <property type="entry name" value="PH domain-like"/>
    <property type="match status" value="1"/>
</dbReference>
<evidence type="ECO:0000259" key="3">
    <source>
        <dbReference type="PROSITE" id="PS50229"/>
    </source>
</evidence>
<feature type="domain" description="WH2" evidence="4">
    <location>
        <begin position="566"/>
        <end position="585"/>
    </location>
</feature>
<proteinExistence type="predicted"/>
<protein>
    <recommendedName>
        <fullName evidence="7">WH1 domain-containing protein</fullName>
    </recommendedName>
</protein>
<dbReference type="Pfam" id="PF00568">
    <property type="entry name" value="WH1"/>
    <property type="match status" value="1"/>
</dbReference>
<evidence type="ECO:0000256" key="2">
    <source>
        <dbReference type="SAM" id="MobiDB-lite"/>
    </source>
</evidence>
<feature type="region of interest" description="Disordered" evidence="2">
    <location>
        <begin position="243"/>
        <end position="569"/>
    </location>
</feature>
<dbReference type="InterPro" id="IPR011993">
    <property type="entry name" value="PH-like_dom_sf"/>
</dbReference>
<evidence type="ECO:0000313" key="6">
    <source>
        <dbReference type="Proteomes" id="UP000697127"/>
    </source>
</evidence>
<dbReference type="PROSITE" id="PS50229">
    <property type="entry name" value="WH1"/>
    <property type="match status" value="1"/>
</dbReference>
<feature type="compositionally biased region" description="Low complexity" evidence="2">
    <location>
        <begin position="461"/>
        <end position="488"/>
    </location>
</feature>
<evidence type="ECO:0008006" key="7">
    <source>
        <dbReference type="Google" id="ProtNLM"/>
    </source>
</evidence>
<feature type="region of interest" description="Disordered" evidence="2">
    <location>
        <begin position="583"/>
        <end position="631"/>
    </location>
</feature>
<evidence type="ECO:0000256" key="1">
    <source>
        <dbReference type="ARBA" id="ARBA00022553"/>
    </source>
</evidence>
<dbReference type="GO" id="GO:0030479">
    <property type="term" value="C:actin cortical patch"/>
    <property type="evidence" value="ECO:0007669"/>
    <property type="project" value="UniProtKB-ARBA"/>
</dbReference>
<feature type="domain" description="WH1" evidence="3">
    <location>
        <begin position="16"/>
        <end position="127"/>
    </location>
</feature>
<dbReference type="SMART" id="SM00461">
    <property type="entry name" value="WH1"/>
    <property type="match status" value="1"/>
</dbReference>
<keyword evidence="1" id="KW-0597">Phosphoprotein</keyword>
<dbReference type="AlphaFoldDB" id="A0A9P6WJJ0"/>
<organism evidence="5 6">
    <name type="scientific">Pichia californica</name>
    <dbReference type="NCBI Taxonomy" id="460514"/>
    <lineage>
        <taxon>Eukaryota</taxon>
        <taxon>Fungi</taxon>
        <taxon>Dikarya</taxon>
        <taxon>Ascomycota</taxon>
        <taxon>Saccharomycotina</taxon>
        <taxon>Pichiomycetes</taxon>
        <taxon>Pichiales</taxon>
        <taxon>Pichiaceae</taxon>
        <taxon>Pichia</taxon>
    </lineage>
</organism>
<dbReference type="GO" id="GO:0045010">
    <property type="term" value="P:actin nucleation"/>
    <property type="evidence" value="ECO:0007669"/>
    <property type="project" value="UniProtKB-ARBA"/>
</dbReference>
<feature type="compositionally biased region" description="Pro residues" evidence="2">
    <location>
        <begin position="390"/>
        <end position="437"/>
    </location>
</feature>
<sequence length="656" mass="70702">MTALTSSDKEKIKRVIPKSSNKIIDAAIIRLYVNYPNPDEWSWTGLTGAIVLVDDLIGHTFFFKMIDVIGNQGVLWDQELWVDFQYSQDRLFFHSFEIEDYSIGFLFEDKSEAQHFFKRVSNRQKHGSKLTVQNNSAVEARKKPEQFSNKGYRGEDFDSTSSPSTNNGNIMNEQRMRRARGVLYYDNEPPPEWRSFYKELENMGITEDMIADNREFIKDYIAKQGGPLVGLEPPIPRRYQNQVRDFSNNSISRSNTQSIRSRSNTVNSINSDRKKKAPPPPPPPSSSSNNSTSSPLNPNQQDSYSYPDIEDVMEQPSDDTASMNTTVTSSTRPVHHNVPPPMTFPNSPFNSPSPTTTTSPNTNTPGLPPRMVPATPARALPSLPSRTTMAPPPPARGNVPPPPVSRNNVAPPPPPSRGGVPPPPPVSRRVAPAPPPSRHAVPTAASPIPPSLPSGHPGYNPYAQQHPIAPQIQPQQQYQQPVPVANTSIPPPPPPPPLPEVTGTAPPLAPPLPTPSSSAIPPPPAPPMPNFGNSSNGPPPPPPLLPQMNNSSSVSPPRIESTGDGNRDALLASIRGAGLSSLKKVDKSQLDKPSVLLQEARGESVDIPSAAPVGNGGGAPGSSGGQPASLADALAAALSSRKAKVAVSDDESDGDW</sequence>
<accession>A0A9P6WJJ0</accession>
<comment type="caution">
    <text evidence="5">The sequence shown here is derived from an EMBL/GenBank/DDBJ whole genome shotgun (WGS) entry which is preliminary data.</text>
</comment>
<gene>
    <name evidence="5" type="ORF">C6P40_003137</name>
</gene>
<dbReference type="PROSITE" id="PS51082">
    <property type="entry name" value="WH2"/>
    <property type="match status" value="1"/>
</dbReference>
<dbReference type="Gene3D" id="2.30.29.30">
    <property type="entry name" value="Pleckstrin-homology domain (PH domain)/Phosphotyrosine-binding domain (PTB)"/>
    <property type="match status" value="1"/>
</dbReference>
<name>A0A9P6WJJ0_9ASCO</name>
<feature type="compositionally biased region" description="Pro residues" evidence="2">
    <location>
        <begin position="489"/>
        <end position="499"/>
    </location>
</feature>
<feature type="compositionally biased region" description="Pro residues" evidence="2">
    <location>
        <begin position="507"/>
        <end position="529"/>
    </location>
</feature>
<reference evidence="5" key="1">
    <citation type="submission" date="2020-11" db="EMBL/GenBank/DDBJ databases">
        <title>Kefir isolates.</title>
        <authorList>
            <person name="Marcisauskas S."/>
            <person name="Kim Y."/>
            <person name="Blasche S."/>
        </authorList>
    </citation>
    <scope>NUCLEOTIDE SEQUENCE</scope>
    <source>
        <strain evidence="5">Olga-1</strain>
    </source>
</reference>
<dbReference type="GO" id="GO:0071933">
    <property type="term" value="F:Arp2/3 complex binding"/>
    <property type="evidence" value="ECO:0007669"/>
    <property type="project" value="UniProtKB-ARBA"/>
</dbReference>
<feature type="compositionally biased region" description="Polar residues" evidence="2">
    <location>
        <begin position="243"/>
        <end position="270"/>
    </location>
</feature>
<dbReference type="GO" id="GO:0003779">
    <property type="term" value="F:actin binding"/>
    <property type="evidence" value="ECO:0007669"/>
    <property type="project" value="InterPro"/>
</dbReference>
<feature type="compositionally biased region" description="Polar residues" evidence="2">
    <location>
        <begin position="159"/>
        <end position="172"/>
    </location>
</feature>
<dbReference type="InterPro" id="IPR033927">
    <property type="entry name" value="WASPfam_EVH1"/>
</dbReference>
<feature type="compositionally biased region" description="Polar residues" evidence="2">
    <location>
        <begin position="318"/>
        <end position="332"/>
    </location>
</feature>
<dbReference type="OrthoDB" id="8963340at2759"/>
<feature type="region of interest" description="Disordered" evidence="2">
    <location>
        <begin position="128"/>
        <end position="173"/>
    </location>
</feature>
<dbReference type="FunFam" id="2.30.29.30:FF:000281">
    <property type="entry name" value="Actin associated protein"/>
    <property type="match status" value="1"/>
</dbReference>
<feature type="compositionally biased region" description="Low complexity" evidence="2">
    <location>
        <begin position="344"/>
        <end position="365"/>
    </location>
</feature>
<evidence type="ECO:0000313" key="5">
    <source>
        <dbReference type="EMBL" id="KAG0686933.1"/>
    </source>
</evidence>
<feature type="compositionally biased region" description="Acidic residues" evidence="2">
    <location>
        <begin position="308"/>
        <end position="317"/>
    </location>
</feature>
<dbReference type="CDD" id="cd01205">
    <property type="entry name" value="EVH1_WASP-like"/>
    <property type="match status" value="1"/>
</dbReference>
<evidence type="ECO:0000259" key="4">
    <source>
        <dbReference type="PROSITE" id="PS51082"/>
    </source>
</evidence>
<keyword evidence="6" id="KW-1185">Reference proteome</keyword>
<dbReference type="InterPro" id="IPR000697">
    <property type="entry name" value="WH1/EVH1_dom"/>
</dbReference>
<dbReference type="Proteomes" id="UP000697127">
    <property type="component" value="Unassembled WGS sequence"/>
</dbReference>